<keyword evidence="1" id="KW-0808">Transferase</keyword>
<sequence length="213" mass="24825">MVDFDATHNFITELEARRLRLRWENDSRENEGREFRCSTYHQTSEIENDEVGRMERPSKCLMITGSFPTIVRVDICQPNEFKTISGMQLHKNPTREEPTFVAILLEMIDHEIELLLEAKASAKNAYRMTPPELAKLRQRNWVQLLNVDQFGHNAQTDSLTRRSQFEIDGSRHSVLSPLVDLHYVGNNPQVHRFAKEWEEMADIARACLEKASR</sequence>
<proteinExistence type="predicted"/>
<comment type="caution">
    <text evidence="1">The sequence shown here is derived from an EMBL/GenBank/DDBJ whole genome shotgun (WGS) entry which is preliminary data.</text>
</comment>
<evidence type="ECO:0000313" key="1">
    <source>
        <dbReference type="EMBL" id="TYK23891.1"/>
    </source>
</evidence>
<protein>
    <submittedName>
        <fullName evidence="1">Reverse transcriptase</fullName>
    </submittedName>
</protein>
<dbReference type="EMBL" id="SSTD01004278">
    <property type="protein sequence ID" value="TYK23891.1"/>
    <property type="molecule type" value="Genomic_DNA"/>
</dbReference>
<gene>
    <name evidence="1" type="ORF">E5676_scaffold419G00710</name>
</gene>
<reference evidence="1 2" key="1">
    <citation type="submission" date="2019-08" db="EMBL/GenBank/DDBJ databases">
        <title>Draft genome sequences of two oriental melons (Cucumis melo L. var makuwa).</title>
        <authorList>
            <person name="Kwon S.-Y."/>
        </authorList>
    </citation>
    <scope>NUCLEOTIDE SEQUENCE [LARGE SCALE GENOMIC DNA]</scope>
    <source>
        <strain evidence="2">cv. Chang Bougi</strain>
        <tissue evidence="1">Leaf</tissue>
    </source>
</reference>
<name>A0A5D3DJP7_CUCMM</name>
<dbReference type="GO" id="GO:0003964">
    <property type="term" value="F:RNA-directed DNA polymerase activity"/>
    <property type="evidence" value="ECO:0007669"/>
    <property type="project" value="UniProtKB-KW"/>
</dbReference>
<keyword evidence="1" id="KW-0695">RNA-directed DNA polymerase</keyword>
<keyword evidence="1" id="KW-0548">Nucleotidyltransferase</keyword>
<accession>A0A5D3DJP7</accession>
<evidence type="ECO:0000313" key="2">
    <source>
        <dbReference type="Proteomes" id="UP000321947"/>
    </source>
</evidence>
<dbReference type="Proteomes" id="UP000321947">
    <property type="component" value="Unassembled WGS sequence"/>
</dbReference>
<organism evidence="1 2">
    <name type="scientific">Cucumis melo var. makuwa</name>
    <name type="common">Oriental melon</name>
    <dbReference type="NCBI Taxonomy" id="1194695"/>
    <lineage>
        <taxon>Eukaryota</taxon>
        <taxon>Viridiplantae</taxon>
        <taxon>Streptophyta</taxon>
        <taxon>Embryophyta</taxon>
        <taxon>Tracheophyta</taxon>
        <taxon>Spermatophyta</taxon>
        <taxon>Magnoliopsida</taxon>
        <taxon>eudicotyledons</taxon>
        <taxon>Gunneridae</taxon>
        <taxon>Pentapetalae</taxon>
        <taxon>rosids</taxon>
        <taxon>fabids</taxon>
        <taxon>Cucurbitales</taxon>
        <taxon>Cucurbitaceae</taxon>
        <taxon>Benincaseae</taxon>
        <taxon>Cucumis</taxon>
    </lineage>
</organism>
<dbReference type="AlphaFoldDB" id="A0A5D3DJP7"/>